<evidence type="ECO:0000313" key="1">
    <source>
        <dbReference type="EMBL" id="GFH22953.1"/>
    </source>
</evidence>
<proteinExistence type="predicted"/>
<organism evidence="1 2">
    <name type="scientific">Haematococcus lacustris</name>
    <name type="common">Green alga</name>
    <name type="synonym">Haematococcus pluvialis</name>
    <dbReference type="NCBI Taxonomy" id="44745"/>
    <lineage>
        <taxon>Eukaryota</taxon>
        <taxon>Viridiplantae</taxon>
        <taxon>Chlorophyta</taxon>
        <taxon>core chlorophytes</taxon>
        <taxon>Chlorophyceae</taxon>
        <taxon>CS clade</taxon>
        <taxon>Chlamydomonadales</taxon>
        <taxon>Haematococcaceae</taxon>
        <taxon>Haematococcus</taxon>
    </lineage>
</organism>
<evidence type="ECO:0000313" key="2">
    <source>
        <dbReference type="Proteomes" id="UP000485058"/>
    </source>
</evidence>
<name>A0A699ZJZ0_HAELA</name>
<dbReference type="EMBL" id="BLLF01002161">
    <property type="protein sequence ID" value="GFH22953.1"/>
    <property type="molecule type" value="Genomic_DNA"/>
</dbReference>
<keyword evidence="2" id="KW-1185">Reference proteome</keyword>
<feature type="non-terminal residue" evidence="1">
    <location>
        <position position="83"/>
    </location>
</feature>
<comment type="caution">
    <text evidence="1">The sequence shown here is derived from an EMBL/GenBank/DDBJ whole genome shotgun (WGS) entry which is preliminary data.</text>
</comment>
<feature type="non-terminal residue" evidence="1">
    <location>
        <position position="1"/>
    </location>
</feature>
<protein>
    <submittedName>
        <fullName evidence="1">Uncharacterized protein</fullName>
    </submittedName>
</protein>
<dbReference type="Proteomes" id="UP000485058">
    <property type="component" value="Unassembled WGS sequence"/>
</dbReference>
<accession>A0A699ZJZ0</accession>
<dbReference type="AlphaFoldDB" id="A0A699ZJZ0"/>
<reference evidence="1 2" key="1">
    <citation type="submission" date="2020-02" db="EMBL/GenBank/DDBJ databases">
        <title>Draft genome sequence of Haematococcus lacustris strain NIES-144.</title>
        <authorList>
            <person name="Morimoto D."/>
            <person name="Nakagawa S."/>
            <person name="Yoshida T."/>
            <person name="Sawayama S."/>
        </authorList>
    </citation>
    <scope>NUCLEOTIDE SEQUENCE [LARGE SCALE GENOMIC DNA]</scope>
    <source>
        <strain evidence="1 2">NIES-144</strain>
    </source>
</reference>
<gene>
    <name evidence="1" type="ORF">HaLaN_20493</name>
</gene>
<sequence>HALDNEPHVTLTSPRTTQVVRPSASITYNLVLTTAQTEAMLPLSLLAKSAFARQLQALSSSVVQARGLFTSIPSPGDGRPKAV</sequence>